<organism evidence="2 3">
    <name type="scientific">Heliocybe sulcata</name>
    <dbReference type="NCBI Taxonomy" id="5364"/>
    <lineage>
        <taxon>Eukaryota</taxon>
        <taxon>Fungi</taxon>
        <taxon>Dikarya</taxon>
        <taxon>Basidiomycota</taxon>
        <taxon>Agaricomycotina</taxon>
        <taxon>Agaricomycetes</taxon>
        <taxon>Gloeophyllales</taxon>
        <taxon>Gloeophyllaceae</taxon>
        <taxon>Heliocybe</taxon>
    </lineage>
</organism>
<dbReference type="AlphaFoldDB" id="A0A5C3N699"/>
<gene>
    <name evidence="2" type="ORF">OE88DRAFT_1316757</name>
</gene>
<feature type="transmembrane region" description="Helical" evidence="1">
    <location>
        <begin position="72"/>
        <end position="91"/>
    </location>
</feature>
<dbReference type="Proteomes" id="UP000305948">
    <property type="component" value="Unassembled WGS sequence"/>
</dbReference>
<accession>A0A5C3N699</accession>
<feature type="transmembrane region" description="Helical" evidence="1">
    <location>
        <begin position="43"/>
        <end position="66"/>
    </location>
</feature>
<evidence type="ECO:0000256" key="1">
    <source>
        <dbReference type="SAM" id="Phobius"/>
    </source>
</evidence>
<keyword evidence="3" id="KW-1185">Reference proteome</keyword>
<evidence type="ECO:0000313" key="2">
    <source>
        <dbReference type="EMBL" id="TFK52930.1"/>
    </source>
</evidence>
<keyword evidence="1" id="KW-0812">Transmembrane</keyword>
<dbReference type="OrthoDB" id="6692864at2759"/>
<dbReference type="STRING" id="5364.A0A5C3N699"/>
<dbReference type="EMBL" id="ML213508">
    <property type="protein sequence ID" value="TFK52930.1"/>
    <property type="molecule type" value="Genomic_DNA"/>
</dbReference>
<evidence type="ECO:0000313" key="3">
    <source>
        <dbReference type="Proteomes" id="UP000305948"/>
    </source>
</evidence>
<name>A0A5C3N699_9AGAM</name>
<sequence length="157" mass="18102">MEAMHAYLNVLTASPLLAASTLGILSHWLLFVRGEWNRYVTQLFWTSISLPALVYLSLLVISGQSWLTGIHVTLKLCLGYYAGLFASMLLYRAFFHPIRSFPGPFAARLTAFWSLKKQIPVLHWYKNIHELHHQYGDFVRIRRRSAPPCLSSIRLTR</sequence>
<feature type="transmembrane region" description="Helical" evidence="1">
    <location>
        <begin position="6"/>
        <end position="31"/>
    </location>
</feature>
<reference evidence="2 3" key="1">
    <citation type="journal article" date="2019" name="Nat. Ecol. Evol.">
        <title>Megaphylogeny resolves global patterns of mushroom evolution.</title>
        <authorList>
            <person name="Varga T."/>
            <person name="Krizsan K."/>
            <person name="Foldi C."/>
            <person name="Dima B."/>
            <person name="Sanchez-Garcia M."/>
            <person name="Sanchez-Ramirez S."/>
            <person name="Szollosi G.J."/>
            <person name="Szarkandi J.G."/>
            <person name="Papp V."/>
            <person name="Albert L."/>
            <person name="Andreopoulos W."/>
            <person name="Angelini C."/>
            <person name="Antonin V."/>
            <person name="Barry K.W."/>
            <person name="Bougher N.L."/>
            <person name="Buchanan P."/>
            <person name="Buyck B."/>
            <person name="Bense V."/>
            <person name="Catcheside P."/>
            <person name="Chovatia M."/>
            <person name="Cooper J."/>
            <person name="Damon W."/>
            <person name="Desjardin D."/>
            <person name="Finy P."/>
            <person name="Geml J."/>
            <person name="Haridas S."/>
            <person name="Hughes K."/>
            <person name="Justo A."/>
            <person name="Karasinski D."/>
            <person name="Kautmanova I."/>
            <person name="Kiss B."/>
            <person name="Kocsube S."/>
            <person name="Kotiranta H."/>
            <person name="LaButti K.M."/>
            <person name="Lechner B.E."/>
            <person name="Liimatainen K."/>
            <person name="Lipzen A."/>
            <person name="Lukacs Z."/>
            <person name="Mihaltcheva S."/>
            <person name="Morgado L.N."/>
            <person name="Niskanen T."/>
            <person name="Noordeloos M.E."/>
            <person name="Ohm R.A."/>
            <person name="Ortiz-Santana B."/>
            <person name="Ovrebo C."/>
            <person name="Racz N."/>
            <person name="Riley R."/>
            <person name="Savchenko A."/>
            <person name="Shiryaev A."/>
            <person name="Soop K."/>
            <person name="Spirin V."/>
            <person name="Szebenyi C."/>
            <person name="Tomsovsky M."/>
            <person name="Tulloss R.E."/>
            <person name="Uehling J."/>
            <person name="Grigoriev I.V."/>
            <person name="Vagvolgyi C."/>
            <person name="Papp T."/>
            <person name="Martin F.M."/>
            <person name="Miettinen O."/>
            <person name="Hibbett D.S."/>
            <person name="Nagy L.G."/>
        </authorList>
    </citation>
    <scope>NUCLEOTIDE SEQUENCE [LARGE SCALE GENOMIC DNA]</scope>
    <source>
        <strain evidence="2 3">OMC1185</strain>
    </source>
</reference>
<keyword evidence="1" id="KW-1133">Transmembrane helix</keyword>
<protein>
    <submittedName>
        <fullName evidence="2">Uncharacterized protein</fullName>
    </submittedName>
</protein>
<proteinExistence type="predicted"/>
<keyword evidence="1" id="KW-0472">Membrane</keyword>